<dbReference type="InterPro" id="IPR009351">
    <property type="entry name" value="AlkZ-like"/>
</dbReference>
<dbReference type="RefSeq" id="WP_284251583.1">
    <property type="nucleotide sequence ID" value="NZ_BSUM01000001.1"/>
</dbReference>
<protein>
    <recommendedName>
        <fullName evidence="3">Winged helix DNA-binding domain-containing protein</fullName>
    </recommendedName>
</protein>
<proteinExistence type="predicted"/>
<dbReference type="Proteomes" id="UP001157161">
    <property type="component" value="Unassembled WGS sequence"/>
</dbReference>
<evidence type="ECO:0008006" key="3">
    <source>
        <dbReference type="Google" id="ProtNLM"/>
    </source>
</evidence>
<dbReference type="Pfam" id="PF06224">
    <property type="entry name" value="AlkZ-like"/>
    <property type="match status" value="1"/>
</dbReference>
<organism evidence="1 2">
    <name type="scientific">Litorihabitans aurantiacus</name>
    <dbReference type="NCBI Taxonomy" id="1930061"/>
    <lineage>
        <taxon>Bacteria</taxon>
        <taxon>Bacillati</taxon>
        <taxon>Actinomycetota</taxon>
        <taxon>Actinomycetes</taxon>
        <taxon>Micrococcales</taxon>
        <taxon>Beutenbergiaceae</taxon>
        <taxon>Litorihabitans</taxon>
    </lineage>
</organism>
<dbReference type="PANTHER" id="PTHR38479:SF2">
    <property type="entry name" value="WINGED HELIX DNA-BINDING DOMAIN-CONTAINING PROTEIN"/>
    <property type="match status" value="1"/>
</dbReference>
<evidence type="ECO:0000313" key="1">
    <source>
        <dbReference type="EMBL" id="GMA32885.1"/>
    </source>
</evidence>
<keyword evidence="2" id="KW-1185">Reference proteome</keyword>
<accession>A0AA37XHV3</accession>
<reference evidence="1" key="2">
    <citation type="submission" date="2023-02" db="EMBL/GenBank/DDBJ databases">
        <authorList>
            <person name="Sun Q."/>
            <person name="Mori K."/>
        </authorList>
    </citation>
    <scope>NUCLEOTIDE SEQUENCE</scope>
    <source>
        <strain evidence="1">NBRC 112290</strain>
    </source>
</reference>
<reference evidence="1" key="1">
    <citation type="journal article" date="2014" name="Int. J. Syst. Evol. Microbiol.">
        <title>Complete genome sequence of Corynebacterium casei LMG S-19264T (=DSM 44701T), isolated from a smear-ripened cheese.</title>
        <authorList>
            <consortium name="US DOE Joint Genome Institute (JGI-PGF)"/>
            <person name="Walter F."/>
            <person name="Albersmeier A."/>
            <person name="Kalinowski J."/>
            <person name="Ruckert C."/>
        </authorList>
    </citation>
    <scope>NUCLEOTIDE SEQUENCE</scope>
    <source>
        <strain evidence="1">NBRC 112290</strain>
    </source>
</reference>
<dbReference type="EMBL" id="BSUM01000001">
    <property type="protein sequence ID" value="GMA32885.1"/>
    <property type="molecule type" value="Genomic_DNA"/>
</dbReference>
<comment type="caution">
    <text evidence="1">The sequence shown here is derived from an EMBL/GenBank/DDBJ whole genome shotgun (WGS) entry which is preliminary data.</text>
</comment>
<gene>
    <name evidence="1" type="ORF">GCM10025875_28770</name>
</gene>
<sequence length="403" mass="42878">MTREIPDAERRARLGRRHALAAPVATAEEAARAVVALHGTDPAATALAAWARTDAPTVADDLRRALDVDRSLVRILTLRRTLFAVPTDEAPAFLAATATSVAAVQRRRTHALLVEGGVTNEPEAWLARADAVGLAFVAGASEPFTTKDLAAADPLLAARMRFTRGTDTAEQGVASRLLTLWSCEGTVVRASVVGGWTSSQVRWSAPHAWLGRDIAPGVVGTTTAAGSLHVARRYVERYGPVTPDDLQWWTGWTRTHTRATLAALAEAGATVPVTTAAGDAVVSADDAGPVAAPPPWVALLPALDPTTMGWRHRDFHLGAHGPRLFDRNGNAGPTVWADGRVVGGWAVREDGTVGVELLEEVDAATAARLEERRTELERVLAGTVVKPRARGWTPTEHRIRATS</sequence>
<evidence type="ECO:0000313" key="2">
    <source>
        <dbReference type="Proteomes" id="UP001157161"/>
    </source>
</evidence>
<dbReference type="AlphaFoldDB" id="A0AA37XHV3"/>
<dbReference type="PANTHER" id="PTHR38479">
    <property type="entry name" value="LMO0824 PROTEIN"/>
    <property type="match status" value="1"/>
</dbReference>
<name>A0AA37XHV3_9MICO</name>